<dbReference type="PRINTS" id="PR00455">
    <property type="entry name" value="HTHTETR"/>
</dbReference>
<dbReference type="PROSITE" id="PS50977">
    <property type="entry name" value="HTH_TETR_2"/>
    <property type="match status" value="1"/>
</dbReference>
<keyword evidence="5" id="KW-1185">Reference proteome</keyword>
<dbReference type="InterPro" id="IPR009057">
    <property type="entry name" value="Homeodomain-like_sf"/>
</dbReference>
<dbReference type="EMBL" id="WWCJ01000012">
    <property type="protein sequence ID" value="MYN03920.1"/>
    <property type="molecule type" value="Genomic_DNA"/>
</dbReference>
<dbReference type="PANTHER" id="PTHR30055">
    <property type="entry name" value="HTH-TYPE TRANSCRIPTIONAL REGULATOR RUTR"/>
    <property type="match status" value="1"/>
</dbReference>
<reference evidence="4 5" key="1">
    <citation type="submission" date="2019-12" db="EMBL/GenBank/DDBJ databases">
        <title>Novel species isolated from a subtropical stream in China.</title>
        <authorList>
            <person name="Lu H."/>
        </authorList>
    </citation>
    <scope>NUCLEOTIDE SEQUENCE [LARGE SCALE GENOMIC DNA]</scope>
    <source>
        <strain evidence="4 5">DS3</strain>
    </source>
</reference>
<accession>A0A6N9HK89</accession>
<dbReference type="Proteomes" id="UP000448575">
    <property type="component" value="Unassembled WGS sequence"/>
</dbReference>
<keyword evidence="1 2" id="KW-0238">DNA-binding</keyword>
<protein>
    <submittedName>
        <fullName evidence="4">TetR family transcriptional regulator</fullName>
    </submittedName>
</protein>
<dbReference type="Gene3D" id="1.10.357.10">
    <property type="entry name" value="Tetracycline Repressor, domain 2"/>
    <property type="match status" value="1"/>
</dbReference>
<evidence type="ECO:0000313" key="4">
    <source>
        <dbReference type="EMBL" id="MYN03920.1"/>
    </source>
</evidence>
<gene>
    <name evidence="4" type="ORF">GTP41_17640</name>
</gene>
<evidence type="ECO:0000313" key="5">
    <source>
        <dbReference type="Proteomes" id="UP000448575"/>
    </source>
</evidence>
<dbReference type="AlphaFoldDB" id="A0A6N9HK89"/>
<dbReference type="GO" id="GO:0003677">
    <property type="term" value="F:DNA binding"/>
    <property type="evidence" value="ECO:0007669"/>
    <property type="project" value="UniProtKB-UniRule"/>
</dbReference>
<dbReference type="PANTHER" id="PTHR30055:SF222">
    <property type="entry name" value="REGULATORY PROTEIN"/>
    <property type="match status" value="1"/>
</dbReference>
<evidence type="ECO:0000256" key="2">
    <source>
        <dbReference type="PROSITE-ProRule" id="PRU00335"/>
    </source>
</evidence>
<evidence type="ECO:0000256" key="1">
    <source>
        <dbReference type="ARBA" id="ARBA00023125"/>
    </source>
</evidence>
<evidence type="ECO:0000259" key="3">
    <source>
        <dbReference type="PROSITE" id="PS50977"/>
    </source>
</evidence>
<dbReference type="SUPFAM" id="SSF46689">
    <property type="entry name" value="Homeodomain-like"/>
    <property type="match status" value="1"/>
</dbReference>
<dbReference type="InterPro" id="IPR050109">
    <property type="entry name" value="HTH-type_TetR-like_transc_reg"/>
</dbReference>
<dbReference type="InterPro" id="IPR001647">
    <property type="entry name" value="HTH_TetR"/>
</dbReference>
<name>A0A6N9HK89_9BURK</name>
<comment type="caution">
    <text evidence="4">The sequence shown here is derived from an EMBL/GenBank/DDBJ whole genome shotgun (WGS) entry which is preliminary data.</text>
</comment>
<dbReference type="RefSeq" id="WP_161026888.1">
    <property type="nucleotide sequence ID" value="NZ_WWCJ01000012.1"/>
</dbReference>
<feature type="domain" description="HTH tetR-type" evidence="3">
    <location>
        <begin position="7"/>
        <end position="66"/>
    </location>
</feature>
<dbReference type="Pfam" id="PF00440">
    <property type="entry name" value="TetR_N"/>
    <property type="match status" value="1"/>
</dbReference>
<proteinExistence type="predicted"/>
<sequence length="188" mass="20874">MARPKSEEKRLHLMLAAAEAVAERGVGAPTALIAKLAGVAEGTLFRYFPTKEALLNETYLYICELGWASANESFDLSRPLIERARHLWDMHVDWCLANPVWDRALSQLAVTEILTKETRAAEAAMFPDVGLMEQVSAGEVLAGHPTEYADALFLAVANATIEFARREPERVEAYKASGFAAFRRMFLD</sequence>
<feature type="DNA-binding region" description="H-T-H motif" evidence="2">
    <location>
        <begin position="29"/>
        <end position="48"/>
    </location>
</feature>
<organism evidence="4 5">
    <name type="scientific">Pseudoduganella guangdongensis</name>
    <dbReference type="NCBI Taxonomy" id="2692179"/>
    <lineage>
        <taxon>Bacteria</taxon>
        <taxon>Pseudomonadati</taxon>
        <taxon>Pseudomonadota</taxon>
        <taxon>Betaproteobacteria</taxon>
        <taxon>Burkholderiales</taxon>
        <taxon>Oxalobacteraceae</taxon>
        <taxon>Telluria group</taxon>
        <taxon>Pseudoduganella</taxon>
    </lineage>
</organism>